<proteinExistence type="predicted"/>
<dbReference type="Gene3D" id="3.40.50.2000">
    <property type="entry name" value="Glycogen Phosphorylase B"/>
    <property type="match status" value="2"/>
</dbReference>
<feature type="domain" description="Glycosyltransferase family 28 N-terminal" evidence="1">
    <location>
        <begin position="3"/>
        <end position="131"/>
    </location>
</feature>
<dbReference type="RefSeq" id="WP_344969461.1">
    <property type="nucleotide sequence ID" value="NZ_BAABDD010000006.1"/>
</dbReference>
<evidence type="ECO:0000259" key="2">
    <source>
        <dbReference type="Pfam" id="PF06722"/>
    </source>
</evidence>
<evidence type="ECO:0000259" key="1">
    <source>
        <dbReference type="Pfam" id="PF03033"/>
    </source>
</evidence>
<dbReference type="EMBL" id="BAABDD010000006">
    <property type="protein sequence ID" value="GAA3738433.1"/>
    <property type="molecule type" value="Genomic_DNA"/>
</dbReference>
<evidence type="ECO:0000313" key="3">
    <source>
        <dbReference type="EMBL" id="GAA3738433.1"/>
    </source>
</evidence>
<dbReference type="PANTHER" id="PTHR48050:SF13">
    <property type="entry name" value="STEROL 3-BETA-GLUCOSYLTRANSFERASE UGT80A2"/>
    <property type="match status" value="1"/>
</dbReference>
<dbReference type="SUPFAM" id="SSF53756">
    <property type="entry name" value="UDP-Glycosyltransferase/glycogen phosphorylase"/>
    <property type="match status" value="1"/>
</dbReference>
<dbReference type="InterPro" id="IPR004276">
    <property type="entry name" value="GlycoTrans_28_N"/>
</dbReference>
<dbReference type="Proteomes" id="UP001500908">
    <property type="component" value="Unassembled WGS sequence"/>
</dbReference>
<gene>
    <name evidence="3" type="ORF">GCM10022402_17910</name>
</gene>
<evidence type="ECO:0000313" key="4">
    <source>
        <dbReference type="Proteomes" id="UP001500908"/>
    </source>
</evidence>
<organism evidence="3 4">
    <name type="scientific">Salinactinospora qingdaonensis</name>
    <dbReference type="NCBI Taxonomy" id="702744"/>
    <lineage>
        <taxon>Bacteria</taxon>
        <taxon>Bacillati</taxon>
        <taxon>Actinomycetota</taxon>
        <taxon>Actinomycetes</taxon>
        <taxon>Streptosporangiales</taxon>
        <taxon>Nocardiopsidaceae</taxon>
        <taxon>Salinactinospora</taxon>
    </lineage>
</organism>
<dbReference type="Pfam" id="PF03033">
    <property type="entry name" value="Glyco_transf_28"/>
    <property type="match status" value="1"/>
</dbReference>
<comment type="caution">
    <text evidence="3">The sequence shown here is derived from an EMBL/GenBank/DDBJ whole genome shotgun (WGS) entry which is preliminary data.</text>
</comment>
<reference evidence="4" key="1">
    <citation type="journal article" date="2019" name="Int. J. Syst. Evol. Microbiol.">
        <title>The Global Catalogue of Microorganisms (GCM) 10K type strain sequencing project: providing services to taxonomists for standard genome sequencing and annotation.</title>
        <authorList>
            <consortium name="The Broad Institute Genomics Platform"/>
            <consortium name="The Broad Institute Genome Sequencing Center for Infectious Disease"/>
            <person name="Wu L."/>
            <person name="Ma J."/>
        </authorList>
    </citation>
    <scope>NUCLEOTIDE SEQUENCE [LARGE SCALE GENOMIC DNA]</scope>
    <source>
        <strain evidence="4">JCM 17137</strain>
    </source>
</reference>
<name>A0ABP7FGA0_9ACTN</name>
<sequence>MRVLILTHGTRGDVQPFAALARALDTAGHSVVLGAPARSADLAADYGLDFTALDDGPNHLLAEPDIRAMVENGFRGVRGKLAVPRILVRIRPLIDRVLADMVRVAESSGADVIVHSPTMPAQHVAEWLGVPAVPAVLQPTWVPTRAFPCPVLPLGWVPSALNRATYLPVRLLHLSMAGVIDKWRRTTLGLGRRRGRHDFLRRSDGDPATVLQAFSRHLLPLPLDWPEHVHITGYWFLSATEWRPPQRLSDFLAAGPPPVYIGFGSMAGGDPQRTGRAVVEAARRAGKRAVLVAGWGGVAPDDLDDDVLLLEQAPHDWLFPRCSAIVHHGGAGTTAAALAAGRPQVVCPFAADQPFWARRAHAVGVAPAPQPQHQLTTEGLAAAIGRAVTDSDMARRAADLGARVRAEEGAATAVQMLEQVHAGQPRG</sequence>
<dbReference type="CDD" id="cd03784">
    <property type="entry name" value="GT1_Gtf-like"/>
    <property type="match status" value="1"/>
</dbReference>
<feature type="domain" description="Erythromycin biosynthesis protein CIII-like C-terminal" evidence="2">
    <location>
        <begin position="303"/>
        <end position="411"/>
    </location>
</feature>
<protein>
    <submittedName>
        <fullName evidence="3">Glycosyltransferase</fullName>
    </submittedName>
</protein>
<dbReference type="PANTHER" id="PTHR48050">
    <property type="entry name" value="STEROL 3-BETA-GLUCOSYLTRANSFERASE"/>
    <property type="match status" value="1"/>
</dbReference>
<accession>A0ABP7FGA0</accession>
<dbReference type="Pfam" id="PF06722">
    <property type="entry name" value="EryCIII-like_C"/>
    <property type="match status" value="1"/>
</dbReference>
<keyword evidence="4" id="KW-1185">Reference proteome</keyword>
<dbReference type="InterPro" id="IPR002213">
    <property type="entry name" value="UDP_glucos_trans"/>
</dbReference>
<dbReference type="InterPro" id="IPR010610">
    <property type="entry name" value="EryCIII-like_C"/>
</dbReference>
<dbReference type="InterPro" id="IPR050426">
    <property type="entry name" value="Glycosyltransferase_28"/>
</dbReference>